<accession>A0A2N9I273</accession>
<feature type="region of interest" description="Disordered" evidence="1">
    <location>
        <begin position="95"/>
        <end position="114"/>
    </location>
</feature>
<dbReference type="EMBL" id="OIVN01004624">
    <property type="protein sequence ID" value="SPD18425.1"/>
    <property type="molecule type" value="Genomic_DNA"/>
</dbReference>
<evidence type="ECO:0000313" key="2">
    <source>
        <dbReference type="EMBL" id="SPD18425.1"/>
    </source>
</evidence>
<evidence type="ECO:0000256" key="1">
    <source>
        <dbReference type="SAM" id="MobiDB-lite"/>
    </source>
</evidence>
<gene>
    <name evidence="2" type="ORF">FSB_LOCUS46307</name>
</gene>
<feature type="compositionally biased region" description="Polar residues" evidence="1">
    <location>
        <begin position="95"/>
        <end position="107"/>
    </location>
</feature>
<sequence>MLARRVFLTHNKLICKPGCIGKRTRSCTTWNSWIVKTFSGLAGILAGKMPSDGPKTLWRPLFAGPYLSVLSSVSCKSRTLQKKAAQAFRQYQECRNPTSGARSNTRANTDKKQGKMGRRFDAFFFRTAAFAHNELILEPGCVGKMETPATTCNSRFAGSFPRLAGIFTGKMRKNSSGTPTSGSHNSLFQTPIHANFIPLESRHRDLSRDMLHDPF</sequence>
<name>A0A2N9I273_FAGSY</name>
<protein>
    <submittedName>
        <fullName evidence="2">Uncharacterized protein</fullName>
    </submittedName>
</protein>
<organism evidence="2">
    <name type="scientific">Fagus sylvatica</name>
    <name type="common">Beechnut</name>
    <dbReference type="NCBI Taxonomy" id="28930"/>
    <lineage>
        <taxon>Eukaryota</taxon>
        <taxon>Viridiplantae</taxon>
        <taxon>Streptophyta</taxon>
        <taxon>Embryophyta</taxon>
        <taxon>Tracheophyta</taxon>
        <taxon>Spermatophyta</taxon>
        <taxon>Magnoliopsida</taxon>
        <taxon>eudicotyledons</taxon>
        <taxon>Gunneridae</taxon>
        <taxon>Pentapetalae</taxon>
        <taxon>rosids</taxon>
        <taxon>fabids</taxon>
        <taxon>Fagales</taxon>
        <taxon>Fagaceae</taxon>
        <taxon>Fagus</taxon>
    </lineage>
</organism>
<reference evidence="2" key="1">
    <citation type="submission" date="2018-02" db="EMBL/GenBank/DDBJ databases">
        <authorList>
            <person name="Cohen D.B."/>
            <person name="Kent A.D."/>
        </authorList>
    </citation>
    <scope>NUCLEOTIDE SEQUENCE</scope>
</reference>
<proteinExistence type="predicted"/>
<dbReference type="AlphaFoldDB" id="A0A2N9I273"/>